<dbReference type="Gene3D" id="1.10.167.10">
    <property type="entry name" value="Regulator of G-protein Signalling 4, domain 2"/>
    <property type="match status" value="1"/>
</dbReference>
<dbReference type="eggNOG" id="KOG2101">
    <property type="taxonomic scope" value="Eukaryota"/>
</dbReference>
<feature type="region of interest" description="Disordered" evidence="3">
    <location>
        <begin position="640"/>
        <end position="667"/>
    </location>
</feature>
<organism evidence="8 9">
    <name type="scientific">Debaryomyces hansenii (strain ATCC 36239 / CBS 767 / BCRC 21394 / JCM 1990 / NBRC 0083 / IGC 2968)</name>
    <name type="common">Yeast</name>
    <name type="synonym">Torulaspora hansenii</name>
    <dbReference type="NCBI Taxonomy" id="284592"/>
    <lineage>
        <taxon>Eukaryota</taxon>
        <taxon>Fungi</taxon>
        <taxon>Dikarya</taxon>
        <taxon>Ascomycota</taxon>
        <taxon>Saccharomycotina</taxon>
        <taxon>Pichiomycetes</taxon>
        <taxon>Debaryomycetaceae</taxon>
        <taxon>Debaryomyces</taxon>
    </lineage>
</organism>
<dbReference type="KEGG" id="dha:DEHA2F07480g"/>
<feature type="coiled-coil region" evidence="2">
    <location>
        <begin position="298"/>
        <end position="325"/>
    </location>
</feature>
<accession>Q6BM88</accession>
<evidence type="ECO:0000256" key="4">
    <source>
        <dbReference type="SAM" id="Phobius"/>
    </source>
</evidence>
<dbReference type="InterPro" id="IPR013937">
    <property type="entry name" value="Sorting_nexin_C"/>
</dbReference>
<evidence type="ECO:0000256" key="3">
    <source>
        <dbReference type="SAM" id="MobiDB-lite"/>
    </source>
</evidence>
<dbReference type="EMBL" id="CR382138">
    <property type="protein sequence ID" value="CAG89020.2"/>
    <property type="molecule type" value="Genomic_DNA"/>
</dbReference>
<feature type="domain" description="PX" evidence="6">
    <location>
        <begin position="825"/>
        <end position="947"/>
    </location>
</feature>
<dbReference type="Pfam" id="PF08628">
    <property type="entry name" value="Nexin_C"/>
    <property type="match status" value="1"/>
</dbReference>
<dbReference type="GeneID" id="2903267"/>
<dbReference type="Gene3D" id="3.30.1520.10">
    <property type="entry name" value="Phox-like domain"/>
    <property type="match status" value="1"/>
</dbReference>
<dbReference type="InterPro" id="IPR044926">
    <property type="entry name" value="RGS_subdomain_2"/>
</dbReference>
<feature type="domain" description="RGS" evidence="5">
    <location>
        <begin position="437"/>
        <end position="577"/>
    </location>
</feature>
<protein>
    <submittedName>
        <fullName evidence="8">DEHA2F07480p</fullName>
    </submittedName>
</protein>
<dbReference type="InterPro" id="IPR036305">
    <property type="entry name" value="RGS_sf"/>
</dbReference>
<dbReference type="STRING" id="284592.Q6BM88"/>
<dbReference type="InParanoid" id="Q6BM88"/>
<keyword evidence="9" id="KW-1185">Reference proteome</keyword>
<dbReference type="InterPro" id="IPR001683">
    <property type="entry name" value="PX_dom"/>
</dbReference>
<dbReference type="InterPro" id="IPR003114">
    <property type="entry name" value="Phox_assoc"/>
</dbReference>
<feature type="transmembrane region" description="Helical" evidence="4">
    <location>
        <begin position="17"/>
        <end position="34"/>
    </location>
</feature>
<dbReference type="PROSITE" id="PS50132">
    <property type="entry name" value="RGS"/>
    <property type="match status" value="1"/>
</dbReference>
<evidence type="ECO:0000256" key="2">
    <source>
        <dbReference type="SAM" id="Coils"/>
    </source>
</evidence>
<dbReference type="AlphaFoldDB" id="Q6BM88"/>
<dbReference type="VEuPathDB" id="FungiDB:DEHA2F07480g"/>
<dbReference type="SMART" id="SM00312">
    <property type="entry name" value="PX"/>
    <property type="match status" value="1"/>
</dbReference>
<dbReference type="GO" id="GO:0035091">
    <property type="term" value="F:phosphatidylinositol binding"/>
    <property type="evidence" value="ECO:0007669"/>
    <property type="project" value="InterPro"/>
</dbReference>
<keyword evidence="4" id="KW-1133">Transmembrane helix</keyword>
<dbReference type="Pfam" id="PF02194">
    <property type="entry name" value="PXA"/>
    <property type="match status" value="1"/>
</dbReference>
<evidence type="ECO:0000259" key="6">
    <source>
        <dbReference type="PROSITE" id="PS50195"/>
    </source>
</evidence>
<keyword evidence="4" id="KW-0812">Transmembrane</keyword>
<dbReference type="Pfam" id="PF00615">
    <property type="entry name" value="RGS"/>
    <property type="match status" value="1"/>
</dbReference>
<reference evidence="8 9" key="1">
    <citation type="journal article" date="2004" name="Nature">
        <title>Genome evolution in yeasts.</title>
        <authorList>
            <consortium name="Genolevures"/>
            <person name="Dujon B."/>
            <person name="Sherman D."/>
            <person name="Fischer G."/>
            <person name="Durrens P."/>
            <person name="Casaregola S."/>
            <person name="Lafontaine I."/>
            <person name="de Montigny J."/>
            <person name="Marck C."/>
            <person name="Neuveglise C."/>
            <person name="Talla E."/>
            <person name="Goffard N."/>
            <person name="Frangeul L."/>
            <person name="Aigle M."/>
            <person name="Anthouard V."/>
            <person name="Babour A."/>
            <person name="Barbe V."/>
            <person name="Barnay S."/>
            <person name="Blanchin S."/>
            <person name="Beckerich J.M."/>
            <person name="Beyne E."/>
            <person name="Bleykasten C."/>
            <person name="Boisrame A."/>
            <person name="Boyer J."/>
            <person name="Cattolico L."/>
            <person name="Confanioleri F."/>
            <person name="de Daruvar A."/>
            <person name="Despons L."/>
            <person name="Fabre E."/>
            <person name="Fairhead C."/>
            <person name="Ferry-Dumazet H."/>
            <person name="Groppi A."/>
            <person name="Hantraye F."/>
            <person name="Hennequin C."/>
            <person name="Jauniaux N."/>
            <person name="Joyet P."/>
            <person name="Kachouri R."/>
            <person name="Kerrest A."/>
            <person name="Koszul R."/>
            <person name="Lemaire M."/>
            <person name="Lesur I."/>
            <person name="Ma L."/>
            <person name="Muller H."/>
            <person name="Nicaud J.M."/>
            <person name="Nikolski M."/>
            <person name="Oztas S."/>
            <person name="Ozier-Kalogeropoulos O."/>
            <person name="Pellenz S."/>
            <person name="Potier S."/>
            <person name="Richard G.F."/>
            <person name="Straub M.L."/>
            <person name="Suleau A."/>
            <person name="Swennene D."/>
            <person name="Tekaia F."/>
            <person name="Wesolowski-Louvel M."/>
            <person name="Westhof E."/>
            <person name="Wirth B."/>
            <person name="Zeniou-Meyer M."/>
            <person name="Zivanovic I."/>
            <person name="Bolotin-Fukuhara M."/>
            <person name="Thierry A."/>
            <person name="Bouchier C."/>
            <person name="Caudron B."/>
            <person name="Scarpelli C."/>
            <person name="Gaillardin C."/>
            <person name="Weissenbach J."/>
            <person name="Wincker P."/>
            <person name="Souciet J.L."/>
        </authorList>
    </citation>
    <scope>NUCLEOTIDE SEQUENCE [LARGE SCALE GENOMIC DNA]</scope>
    <source>
        <strain evidence="9">ATCC 36239 / CBS 767 / BCRC 21394 / JCM 1990 / NBRC 0083 / IGC 2968</strain>
    </source>
</reference>
<feature type="domain" description="PXA" evidence="7">
    <location>
        <begin position="109"/>
        <end position="299"/>
    </location>
</feature>
<evidence type="ECO:0000313" key="8">
    <source>
        <dbReference type="EMBL" id="CAG89020.2"/>
    </source>
</evidence>
<dbReference type="OrthoDB" id="120967at2759"/>
<feature type="region of interest" description="Disordered" evidence="3">
    <location>
        <begin position="592"/>
        <end position="622"/>
    </location>
</feature>
<comment type="similarity">
    <text evidence="1">Belongs to the sorting nexin family.</text>
</comment>
<gene>
    <name evidence="8" type="ordered locus">DEHA2F07480g</name>
</gene>
<dbReference type="Proteomes" id="UP000000599">
    <property type="component" value="Chromosome F"/>
</dbReference>
<dbReference type="OMA" id="AMYVVEV"/>
<feature type="compositionally biased region" description="Low complexity" evidence="3">
    <location>
        <begin position="650"/>
        <end position="667"/>
    </location>
</feature>
<sequence>MSMNNDVQLSFQTKHGIIFRIGTWLATIFVITFITRYTLKYWISILFGFLTCISIAFYLIIGDSSVKPIPNYSKKSTRFSFVDEEKWSHELHKLYKDTRMLNEPVIEQSFLISETLEDFINLIIKEFIDSWFVQISNSTVFQDSIRQELKYVIRNLHERFTQLDFAKLLVFRILPIIHDHFNHFVKIQHGIRLNGNTSKLPTGSMEYAIAAARQYDRGKVHPGVTVSMNSNDVNEKKHLRNKVDSILPHLLSPEENTNKAGTSLVKEIISCTILSRVIHLLGDGDFYNLLIVNLIGDNIKHREQVKQLRAALEEHTRSLKRQTSKGISMTASSEYLQNYKRINKNSTIQKNMDNHSFNEALQCVSKVSSVAELKHLSSYTGFQLSRVKDENPGSSKEINVLLSRLNLLKSKIDNKLAQLSITSEKKIHKDEDAANLTLLDILNNSVGLKFFTEFMNDRSRSQLFQLWLAIDEIRAPLEDIDIEEDGEARLSLSLEFSNLGDIVEIYREFFQNSSLEIDRDVFNRVESFVNNKDPIYKLELYQKSRKALFKLQNNIYESISNDDFPPFKKSELFLKLLETHIFDSKPDEINSPMSWSSSGKRKIKQISDPLEDSSESEADEVSPGVIKAVEDAFTQIMNSSDDKKSEIISDSKNSNSRSSSADIAESTSNNPISTIHLKKDLFGESSNLFTDDSVNFSNGNRNSKLFDDISDHSFSDSDSINFDSDSQNQNINLSNPSHSDSQIFLAAPGNLRLAEEISKLSEEIDKLSEQQAVLSPLLKKAELTNNVGELKILRKSKVSLDREINAKELQKQQFIVQENDNSLYGKSRVSIQSYISNNENGKNYILYIVEVQKLSSENQNNVTAGWIVARRFSQFFRLNEYLKSRYPLVVNIKFPKRTVSVLKFQQKQIVEQRKALLEEYLQQLLKIPEVCSNKVFRSFLSSENFTSRNSQSIDGNTNVNLSKLRNSVEIVANKLYNGISGKISSNSLSNADKSFPLPDQPMEKYMKDMQKELRQFDESEHTNSIEKPVFVKPVCDLLISVFRLNTPKSWLRGRALLVILHQVFGNTLEKKAYEVIDFFLRTEENVLDLLIWGKNIIFPMGRLMEPPEPRNSYQRSTTKQEAKALLEIFMQETCSKIFGLANTTYACNNIFELLQNGFLNKHLILQIFDEIINQLFPEASTDVSSVSV</sequence>
<feature type="compositionally biased region" description="Acidic residues" evidence="3">
    <location>
        <begin position="609"/>
        <end position="620"/>
    </location>
</feature>
<dbReference type="InterPro" id="IPR036871">
    <property type="entry name" value="PX_dom_sf"/>
</dbReference>
<proteinExistence type="inferred from homology"/>
<dbReference type="FunCoup" id="Q6BM88">
    <property type="interactions" value="43"/>
</dbReference>
<evidence type="ECO:0000313" key="9">
    <source>
        <dbReference type="Proteomes" id="UP000000599"/>
    </source>
</evidence>
<feature type="transmembrane region" description="Helical" evidence="4">
    <location>
        <begin position="41"/>
        <end position="61"/>
    </location>
</feature>
<evidence type="ECO:0000259" key="5">
    <source>
        <dbReference type="PROSITE" id="PS50132"/>
    </source>
</evidence>
<dbReference type="SUPFAM" id="SSF64268">
    <property type="entry name" value="PX domain"/>
    <property type="match status" value="1"/>
</dbReference>
<dbReference type="SUPFAM" id="SSF48097">
    <property type="entry name" value="Regulator of G-protein signaling, RGS"/>
    <property type="match status" value="1"/>
</dbReference>
<dbReference type="HOGENOM" id="CLU_002131_1_0_1"/>
<keyword evidence="4" id="KW-0472">Membrane</keyword>
<feature type="compositionally biased region" description="Basic and acidic residues" evidence="3">
    <location>
        <begin position="640"/>
        <end position="649"/>
    </location>
</feature>
<dbReference type="PROSITE" id="PS50195">
    <property type="entry name" value="PX"/>
    <property type="match status" value="1"/>
</dbReference>
<dbReference type="PANTHER" id="PTHR22775:SF3">
    <property type="entry name" value="SORTING NEXIN-13"/>
    <property type="match status" value="1"/>
</dbReference>
<dbReference type="RefSeq" id="XP_460683.2">
    <property type="nucleotide sequence ID" value="XM_460683.1"/>
</dbReference>
<dbReference type="PANTHER" id="PTHR22775">
    <property type="entry name" value="SORTING NEXIN"/>
    <property type="match status" value="1"/>
</dbReference>
<dbReference type="SMART" id="SM00313">
    <property type="entry name" value="PXA"/>
    <property type="match status" value="1"/>
</dbReference>
<dbReference type="Pfam" id="PF00787">
    <property type="entry name" value="PX"/>
    <property type="match status" value="1"/>
</dbReference>
<dbReference type="SMART" id="SM00315">
    <property type="entry name" value="RGS"/>
    <property type="match status" value="1"/>
</dbReference>
<dbReference type="CDD" id="cd06876">
    <property type="entry name" value="PX_MDM1p"/>
    <property type="match status" value="1"/>
</dbReference>
<keyword evidence="2" id="KW-0175">Coiled coil</keyword>
<dbReference type="PROSITE" id="PS51207">
    <property type="entry name" value="PXA"/>
    <property type="match status" value="1"/>
</dbReference>
<evidence type="ECO:0000259" key="7">
    <source>
        <dbReference type="PROSITE" id="PS51207"/>
    </source>
</evidence>
<name>Q6BM88_DEBHA</name>
<evidence type="ECO:0000256" key="1">
    <source>
        <dbReference type="ARBA" id="ARBA00010883"/>
    </source>
</evidence>
<dbReference type="InterPro" id="IPR016137">
    <property type="entry name" value="RGS"/>
</dbReference>